<comment type="subcellular location">
    <subcellularLocation>
        <location evidence="1">Mitochondrion membrane</location>
        <topology evidence="1">Multi-pass membrane protein</topology>
    </subcellularLocation>
</comment>
<evidence type="ECO:0000256" key="9">
    <source>
        <dbReference type="ARBA" id="ARBA00022982"/>
    </source>
</evidence>
<keyword evidence="7 16" id="KW-0812">Transmembrane</keyword>
<gene>
    <name evidence="17" type="primary">ND6</name>
</gene>
<evidence type="ECO:0000256" key="7">
    <source>
        <dbReference type="ARBA" id="ARBA00022692"/>
    </source>
</evidence>
<evidence type="ECO:0000256" key="15">
    <source>
        <dbReference type="ARBA" id="ARBA00049551"/>
    </source>
</evidence>
<keyword evidence="8" id="KW-1278">Translocase</keyword>
<feature type="transmembrane region" description="Helical" evidence="16">
    <location>
        <begin position="21"/>
        <end position="45"/>
    </location>
</feature>
<evidence type="ECO:0000256" key="6">
    <source>
        <dbReference type="ARBA" id="ARBA00022660"/>
    </source>
</evidence>
<dbReference type="GO" id="GO:0008137">
    <property type="term" value="F:NADH dehydrogenase (ubiquinone) activity"/>
    <property type="evidence" value="ECO:0007669"/>
    <property type="project" value="UniProtKB-EC"/>
</dbReference>
<geneLocation type="mitochondrion" evidence="17"/>
<keyword evidence="9" id="KW-0249">Electron transport</keyword>
<evidence type="ECO:0000256" key="12">
    <source>
        <dbReference type="ARBA" id="ARBA00023128"/>
    </source>
</evidence>
<evidence type="ECO:0000256" key="8">
    <source>
        <dbReference type="ARBA" id="ARBA00022967"/>
    </source>
</evidence>
<feature type="transmembrane region" description="Helical" evidence="16">
    <location>
        <begin position="140"/>
        <end position="160"/>
    </location>
</feature>
<dbReference type="EMBL" id="MW632128">
    <property type="protein sequence ID" value="QTH79170.1"/>
    <property type="molecule type" value="Genomic_DNA"/>
</dbReference>
<dbReference type="PANTHER" id="PTHR11435:SF1">
    <property type="entry name" value="NADH-UBIQUINONE OXIDOREDUCTASE CHAIN 6"/>
    <property type="match status" value="1"/>
</dbReference>
<evidence type="ECO:0000256" key="2">
    <source>
        <dbReference type="ARBA" id="ARBA00005698"/>
    </source>
</evidence>
<protein>
    <recommendedName>
        <fullName evidence="4">NADH-ubiquinone oxidoreductase chain 6</fullName>
        <ecNumber evidence="3">7.1.1.2</ecNumber>
    </recommendedName>
    <alternativeName>
        <fullName evidence="14">NADH dehydrogenase subunit 6</fullName>
    </alternativeName>
</protein>
<keyword evidence="13 16" id="KW-0472">Membrane</keyword>
<evidence type="ECO:0000256" key="1">
    <source>
        <dbReference type="ARBA" id="ARBA00004225"/>
    </source>
</evidence>
<feature type="transmembrane region" description="Helical" evidence="16">
    <location>
        <begin position="83"/>
        <end position="101"/>
    </location>
</feature>
<accession>A0A8A6C3P0</accession>
<keyword evidence="10 16" id="KW-1133">Transmembrane helix</keyword>
<dbReference type="InterPro" id="IPR050269">
    <property type="entry name" value="ComplexI_Subunit6"/>
</dbReference>
<evidence type="ECO:0000256" key="4">
    <source>
        <dbReference type="ARBA" id="ARBA00021095"/>
    </source>
</evidence>
<dbReference type="GO" id="GO:0031966">
    <property type="term" value="C:mitochondrial membrane"/>
    <property type="evidence" value="ECO:0007669"/>
    <property type="project" value="UniProtKB-SubCell"/>
</dbReference>
<evidence type="ECO:0000256" key="3">
    <source>
        <dbReference type="ARBA" id="ARBA00012944"/>
    </source>
</evidence>
<evidence type="ECO:0000256" key="5">
    <source>
        <dbReference type="ARBA" id="ARBA00022448"/>
    </source>
</evidence>
<evidence type="ECO:0000256" key="13">
    <source>
        <dbReference type="ARBA" id="ARBA00023136"/>
    </source>
</evidence>
<feature type="transmembrane region" description="Helical" evidence="16">
    <location>
        <begin position="51"/>
        <end position="71"/>
    </location>
</feature>
<evidence type="ECO:0000313" key="17">
    <source>
        <dbReference type="EMBL" id="QTH79170.1"/>
    </source>
</evidence>
<keyword evidence="5" id="KW-0813">Transport</keyword>
<sequence length="172" mass="20181">MMKILMITSMINSLTLYSCKTPISMGMILLIQTFLISLISGMMMYSYWYSYMLFLIMIGSMLILFIYMSSLSSNQKFSFNKNINLINLILLIWMGIILLNSKEFSFNSIESINIFNENNIQEENFMLKLSLNKLYNKPSYQFMMILINYLLLTLFIVVKITKINMGPLRKIN</sequence>
<evidence type="ECO:0000256" key="10">
    <source>
        <dbReference type="ARBA" id="ARBA00022989"/>
    </source>
</evidence>
<reference evidence="17" key="1">
    <citation type="submission" date="2021-02" db="EMBL/GenBank/DDBJ databases">
        <title>The mitochondrial genome of Heptamelus brevicercus.</title>
        <authorList>
            <person name="Niu G."/>
        </authorList>
    </citation>
    <scope>NUCLEOTIDE SEQUENCE</scope>
</reference>
<keyword evidence="6" id="KW-0679">Respiratory chain</keyword>
<dbReference type="PROSITE" id="PS51257">
    <property type="entry name" value="PROKAR_LIPOPROTEIN"/>
    <property type="match status" value="1"/>
</dbReference>
<comment type="similarity">
    <text evidence="2">Belongs to the complex I subunit 6 family.</text>
</comment>
<evidence type="ECO:0000256" key="14">
    <source>
        <dbReference type="ARBA" id="ARBA00031019"/>
    </source>
</evidence>
<comment type="catalytic activity">
    <reaction evidence="15">
        <text>a ubiquinone + NADH + 5 H(+)(in) = a ubiquinol + NAD(+) + 4 H(+)(out)</text>
        <dbReference type="Rhea" id="RHEA:29091"/>
        <dbReference type="Rhea" id="RHEA-COMP:9565"/>
        <dbReference type="Rhea" id="RHEA-COMP:9566"/>
        <dbReference type="ChEBI" id="CHEBI:15378"/>
        <dbReference type="ChEBI" id="CHEBI:16389"/>
        <dbReference type="ChEBI" id="CHEBI:17976"/>
        <dbReference type="ChEBI" id="CHEBI:57540"/>
        <dbReference type="ChEBI" id="CHEBI:57945"/>
        <dbReference type="EC" id="7.1.1.2"/>
    </reaction>
</comment>
<dbReference type="PANTHER" id="PTHR11435">
    <property type="entry name" value="NADH UBIQUINONE OXIDOREDUCTASE SUBUNIT ND6"/>
    <property type="match status" value="1"/>
</dbReference>
<evidence type="ECO:0000256" key="16">
    <source>
        <dbReference type="SAM" id="Phobius"/>
    </source>
</evidence>
<proteinExistence type="inferred from homology"/>
<dbReference type="EC" id="7.1.1.2" evidence="3"/>
<evidence type="ECO:0000256" key="11">
    <source>
        <dbReference type="ARBA" id="ARBA00023027"/>
    </source>
</evidence>
<dbReference type="AlphaFoldDB" id="A0A8A6C3P0"/>
<keyword evidence="12 17" id="KW-0496">Mitochondrion</keyword>
<keyword evidence="11" id="KW-0520">NAD</keyword>
<organism evidence="17">
    <name type="scientific">Heptamelus sp</name>
    <dbReference type="NCBI Taxonomy" id="2821555"/>
    <lineage>
        <taxon>Eukaryota</taxon>
        <taxon>Metazoa</taxon>
        <taxon>Ecdysozoa</taxon>
        <taxon>Arthropoda</taxon>
        <taxon>Hexapoda</taxon>
        <taxon>Insecta</taxon>
        <taxon>Pterygota</taxon>
        <taxon>Neoptera</taxon>
        <taxon>Endopterygota</taxon>
        <taxon>Hymenoptera</taxon>
        <taxon>Tenthredinoidea</taxon>
        <taxon>Tenthredinidae</taxon>
        <taxon>Selandriinae</taxon>
        <taxon>Heptamelus</taxon>
    </lineage>
</organism>
<name>A0A8A6C3P0_9HYME</name>